<feature type="repeat" description="ANK" evidence="2">
    <location>
        <begin position="759"/>
        <end position="791"/>
    </location>
</feature>
<dbReference type="PROSITE" id="PS50297">
    <property type="entry name" value="ANK_REP_REGION"/>
    <property type="match status" value="2"/>
</dbReference>
<evidence type="ECO:0000259" key="4">
    <source>
        <dbReference type="Pfam" id="PF22939"/>
    </source>
</evidence>
<feature type="domain" description="GPI inositol-deacylase winged helix" evidence="4">
    <location>
        <begin position="365"/>
        <end position="442"/>
    </location>
</feature>
<dbReference type="InterPro" id="IPR036770">
    <property type="entry name" value="Ankyrin_rpt-contain_sf"/>
</dbReference>
<dbReference type="Gene3D" id="3.40.50.300">
    <property type="entry name" value="P-loop containing nucleotide triphosphate hydrolases"/>
    <property type="match status" value="1"/>
</dbReference>
<dbReference type="Proteomes" id="UP001345013">
    <property type="component" value="Unassembled WGS sequence"/>
</dbReference>
<evidence type="ECO:0000313" key="7">
    <source>
        <dbReference type="Proteomes" id="UP001345013"/>
    </source>
</evidence>
<dbReference type="Gene3D" id="1.25.40.20">
    <property type="entry name" value="Ankyrin repeat-containing domain"/>
    <property type="match status" value="3"/>
</dbReference>
<dbReference type="SMART" id="SM00248">
    <property type="entry name" value="ANK"/>
    <property type="match status" value="6"/>
</dbReference>
<keyword evidence="3" id="KW-0812">Transmembrane</keyword>
<evidence type="ECO:0000256" key="1">
    <source>
        <dbReference type="ARBA" id="ARBA00022737"/>
    </source>
</evidence>
<dbReference type="InterPro" id="IPR054471">
    <property type="entry name" value="GPIID_WHD"/>
</dbReference>
<dbReference type="SUPFAM" id="SSF52540">
    <property type="entry name" value="P-loop containing nucleoside triphosphate hydrolases"/>
    <property type="match status" value="1"/>
</dbReference>
<comment type="caution">
    <text evidence="6">The sequence shown here is derived from an EMBL/GenBank/DDBJ whole genome shotgun (WGS) entry which is preliminary data.</text>
</comment>
<dbReference type="Pfam" id="PF22939">
    <property type="entry name" value="WHD_GPIID"/>
    <property type="match status" value="1"/>
</dbReference>
<proteinExistence type="predicted"/>
<reference evidence="6 7" key="1">
    <citation type="submission" date="2023-08" db="EMBL/GenBank/DDBJ databases">
        <title>Black Yeasts Isolated from many extreme environments.</title>
        <authorList>
            <person name="Coleine C."/>
            <person name="Stajich J.E."/>
            <person name="Selbmann L."/>
        </authorList>
    </citation>
    <scope>NUCLEOTIDE SEQUENCE [LARGE SCALE GENOMIC DNA]</scope>
    <source>
        <strain evidence="6 7">CCFEE 5885</strain>
    </source>
</reference>
<evidence type="ECO:0008006" key="8">
    <source>
        <dbReference type="Google" id="ProtNLM"/>
    </source>
</evidence>
<dbReference type="Pfam" id="PF12796">
    <property type="entry name" value="Ank_2"/>
    <property type="match status" value="2"/>
</dbReference>
<protein>
    <recommendedName>
        <fullName evidence="8">NACHT domain-containing protein</fullName>
    </recommendedName>
</protein>
<dbReference type="Pfam" id="PF24883">
    <property type="entry name" value="NPHP3_N"/>
    <property type="match status" value="1"/>
</dbReference>
<keyword evidence="7" id="KW-1185">Reference proteome</keyword>
<dbReference type="PROSITE" id="PS50088">
    <property type="entry name" value="ANK_REPEAT"/>
    <property type="match status" value="3"/>
</dbReference>
<keyword evidence="3" id="KW-1133">Transmembrane helix</keyword>
<evidence type="ECO:0000256" key="3">
    <source>
        <dbReference type="SAM" id="Phobius"/>
    </source>
</evidence>
<dbReference type="InterPro" id="IPR056884">
    <property type="entry name" value="NPHP3-like_N"/>
</dbReference>
<feature type="transmembrane region" description="Helical" evidence="3">
    <location>
        <begin position="610"/>
        <end position="629"/>
    </location>
</feature>
<keyword evidence="2" id="KW-0040">ANK repeat</keyword>
<evidence type="ECO:0000259" key="5">
    <source>
        <dbReference type="Pfam" id="PF24883"/>
    </source>
</evidence>
<dbReference type="PANTHER" id="PTHR10039:SF15">
    <property type="entry name" value="NACHT DOMAIN-CONTAINING PROTEIN"/>
    <property type="match status" value="1"/>
</dbReference>
<dbReference type="PANTHER" id="PTHR10039">
    <property type="entry name" value="AMELOGENIN"/>
    <property type="match status" value="1"/>
</dbReference>
<name>A0ABR0K7L2_9EURO</name>
<feature type="transmembrane region" description="Helical" evidence="3">
    <location>
        <begin position="581"/>
        <end position="604"/>
    </location>
</feature>
<keyword evidence="3" id="KW-0472">Membrane</keyword>
<evidence type="ECO:0000313" key="6">
    <source>
        <dbReference type="EMBL" id="KAK5089798.1"/>
    </source>
</evidence>
<keyword evidence="1" id="KW-0677">Repeat</keyword>
<accession>A0ABR0K7L2</accession>
<feature type="repeat" description="ANK" evidence="2">
    <location>
        <begin position="648"/>
        <end position="680"/>
    </location>
</feature>
<organism evidence="6 7">
    <name type="scientific">Lithohypha guttulata</name>
    <dbReference type="NCBI Taxonomy" id="1690604"/>
    <lineage>
        <taxon>Eukaryota</taxon>
        <taxon>Fungi</taxon>
        <taxon>Dikarya</taxon>
        <taxon>Ascomycota</taxon>
        <taxon>Pezizomycotina</taxon>
        <taxon>Eurotiomycetes</taxon>
        <taxon>Chaetothyriomycetidae</taxon>
        <taxon>Chaetothyriales</taxon>
        <taxon>Trichomeriaceae</taxon>
        <taxon>Lithohypha</taxon>
    </lineage>
</organism>
<gene>
    <name evidence="6" type="ORF">LTR24_005850</name>
</gene>
<dbReference type="InterPro" id="IPR027417">
    <property type="entry name" value="P-loop_NTPase"/>
</dbReference>
<sequence length="1137" mass="127693">MSEQRDPPAVTNYFSGDFRDIRDSQLGNTYQAKGDIHFNTYQGGTRRDERPGIGIDSEEGGKVLEWLSNHKFCERWRGHVASRVEGTGDWFLRTKEYSDWKSGETKTFWCRGIPGSGKSTIMAHAARTIKDEAIANIALAVVFFSRGEDKMVSEIDLMAALTRQIVESSLFVPEAVLQNFRMHQTNSTSRLDFTTVQTMLVGEIKRCDKVYFIVDALDECPIQTRLNLLKCLSELQKSHAHVHIMLSSRDMEVITEDIDGVFGNIPQTKLVANIRDIKMIIRDQFSTRAHLRGARRHSGLVEEFDRLLTQKAEGMVLLVKLYFQSLEAKRPTTKKDFLDALAELAHGFNGIRDTYITMWAQILQQEAKEVEMAKNVFMWVSYSTRPLSIQELQHALAAENPAFAAAGEDALSDQSSITEPCLGLITFSEHGIVEFMHPTAWETFPDYLKDKLTQAQSKMCRTCLTYLSLNNLGPCNFDEQIERCLHQFPLLSYAATEWAWHASQTEDRFKRRELLSWLSFTEYVERAGRTAVFLRPNYRPHIPSLPRDMVALHLTAYFGLHDVVAILLWRGGKPDDLIGDCWIGMWWLAALLGLLDVIGTLLVWSSTVGALYSSYFFALRCMGAVFVVLDMAVVLSRQRVDVNALDSNGWTALRWAALYDHPGVIRLLIEAGIDVDLKDRHGNTTLMWALNERKPIREPPITRIVSPSGDMQMHIGNTYDLRTSIAYPNWILPWPIRCSDDVLRLLIFHAKDIDAANFCQRTPLIQAADNRQFQYVAAFLSRGANIDRHDHHGLNALLCALQSSDERYDVPAMTLDGTSIVHIGDHIIVDLAEGGVKPELSVESNITETIIRLISLQVIEAKDQNGRSALALAAAGGQDRVVEVLLQLGADVDSLDSNGMTPLLWACRRPVTRELHVGPLVVLDNAKVSQGLSFEFRGLEAAVPHSLKALDPSYDRRARIVASILSQFTPKVWINSSGENAMLLATEAGRPDIVSMLQSKTPNRTAENDVPITAYPVPTYYLDESGVAHRGTADIFADFLIADRFPTPLRQCYGDLEIMDPGAYAYDGDVTLDDNESCPIYESSLPRQLHSATLFTGPGVLKDNGRLIRGNIFASEKYALYSMWNHPRLSGSQSQNW</sequence>
<feature type="domain" description="Nephrocystin 3-like N-terminal" evidence="5">
    <location>
        <begin position="86"/>
        <end position="249"/>
    </location>
</feature>
<feature type="repeat" description="ANK" evidence="2">
    <location>
        <begin position="865"/>
        <end position="897"/>
    </location>
</feature>
<dbReference type="SUPFAM" id="SSF48403">
    <property type="entry name" value="Ankyrin repeat"/>
    <property type="match status" value="2"/>
</dbReference>
<dbReference type="InterPro" id="IPR002110">
    <property type="entry name" value="Ankyrin_rpt"/>
</dbReference>
<evidence type="ECO:0000256" key="2">
    <source>
        <dbReference type="PROSITE-ProRule" id="PRU00023"/>
    </source>
</evidence>
<dbReference type="EMBL" id="JAVRRG010000070">
    <property type="protein sequence ID" value="KAK5089798.1"/>
    <property type="molecule type" value="Genomic_DNA"/>
</dbReference>